<evidence type="ECO:0000313" key="8">
    <source>
        <dbReference type="Proteomes" id="UP000830375"/>
    </source>
</evidence>
<evidence type="ECO:0000313" key="7">
    <source>
        <dbReference type="EMBL" id="KAI2645201.1"/>
    </source>
</evidence>
<evidence type="ECO:0000256" key="2">
    <source>
        <dbReference type="ARBA" id="ARBA00022659"/>
    </source>
</evidence>
<comment type="caution">
    <text evidence="7">The sequence shown here is derived from an EMBL/GenBank/DDBJ whole genome shotgun (WGS) entry which is preliminary data.</text>
</comment>
<proteinExistence type="predicted"/>
<comment type="subcellular location">
    <subcellularLocation>
        <location evidence="1">Virion</location>
    </subcellularLocation>
</comment>
<dbReference type="CDD" id="cd00033">
    <property type="entry name" value="CCP"/>
    <property type="match status" value="2"/>
</dbReference>
<organism evidence="7 8">
    <name type="scientific">Labeo rohita</name>
    <name type="common">Indian major carp</name>
    <name type="synonym">Cyprinus rohita</name>
    <dbReference type="NCBI Taxonomy" id="84645"/>
    <lineage>
        <taxon>Eukaryota</taxon>
        <taxon>Metazoa</taxon>
        <taxon>Chordata</taxon>
        <taxon>Craniata</taxon>
        <taxon>Vertebrata</taxon>
        <taxon>Euteleostomi</taxon>
        <taxon>Actinopterygii</taxon>
        <taxon>Neopterygii</taxon>
        <taxon>Teleostei</taxon>
        <taxon>Ostariophysi</taxon>
        <taxon>Cypriniformes</taxon>
        <taxon>Cyprinidae</taxon>
        <taxon>Labeoninae</taxon>
        <taxon>Labeonini</taxon>
        <taxon>Labeo</taxon>
    </lineage>
</organism>
<evidence type="ECO:0000256" key="5">
    <source>
        <dbReference type="PROSITE-ProRule" id="PRU00302"/>
    </source>
</evidence>
<dbReference type="InterPro" id="IPR051503">
    <property type="entry name" value="ComplSys_Reg/VirEntry_Med"/>
</dbReference>
<feature type="domain" description="Sushi" evidence="6">
    <location>
        <begin position="6"/>
        <end position="68"/>
    </location>
</feature>
<sequence>MSCTEITCELKSITPEVKNFKPQKKKFKAGESVEITCSEKAWVFTKETSKTFMCQDNGEWDHEPVCQEITCEYPHDQHVSRSSISGESKLGEKQSYSCEEGYRETAEKATCTRDGWTPNPLCTGMFCCEILISF</sequence>
<feature type="domain" description="Sushi" evidence="6">
    <location>
        <begin position="69"/>
        <end position="124"/>
    </location>
</feature>
<dbReference type="EMBL" id="JACTAM010002312">
    <property type="protein sequence ID" value="KAI2645201.1"/>
    <property type="molecule type" value="Genomic_DNA"/>
</dbReference>
<evidence type="ECO:0000256" key="3">
    <source>
        <dbReference type="ARBA" id="ARBA00022729"/>
    </source>
</evidence>
<dbReference type="InterPro" id="IPR035976">
    <property type="entry name" value="Sushi/SCR/CCP_sf"/>
</dbReference>
<dbReference type="PANTHER" id="PTHR45785:SF2">
    <property type="entry name" value="COMPLEMENT FACTOR H-RELATED"/>
    <property type="match status" value="1"/>
</dbReference>
<comment type="caution">
    <text evidence="5">Lacks conserved residue(s) required for the propagation of feature annotation.</text>
</comment>
<keyword evidence="2 5" id="KW-0768">Sushi</keyword>
<name>A0ABQ8L387_LABRO</name>
<evidence type="ECO:0000256" key="1">
    <source>
        <dbReference type="ARBA" id="ARBA00004328"/>
    </source>
</evidence>
<dbReference type="InterPro" id="IPR000436">
    <property type="entry name" value="Sushi_SCR_CCP_dom"/>
</dbReference>
<dbReference type="SMART" id="SM00032">
    <property type="entry name" value="CCP"/>
    <property type="match status" value="2"/>
</dbReference>
<dbReference type="PANTHER" id="PTHR45785">
    <property type="entry name" value="COMPLEMENT FACTOR H-RELATED"/>
    <property type="match status" value="1"/>
</dbReference>
<accession>A0ABQ8L387</accession>
<gene>
    <name evidence="7" type="ORF">H4Q32_027132</name>
</gene>
<keyword evidence="8" id="KW-1185">Reference proteome</keyword>
<dbReference type="Gene3D" id="2.10.70.10">
    <property type="entry name" value="Complement Module, domain 1"/>
    <property type="match status" value="2"/>
</dbReference>
<reference evidence="7 8" key="1">
    <citation type="submission" date="2022-01" db="EMBL/GenBank/DDBJ databases">
        <title>A high-quality chromosome-level genome assembly of rohu carp, Labeo rohita.</title>
        <authorList>
            <person name="Arick M.A. II"/>
            <person name="Hsu C.-Y."/>
            <person name="Magbanua Z."/>
            <person name="Pechanova O."/>
            <person name="Grover C."/>
            <person name="Miller E."/>
            <person name="Thrash A."/>
            <person name="Ezzel L."/>
            <person name="Alam S."/>
            <person name="Benzie J."/>
            <person name="Hamilton M."/>
            <person name="Karsi A."/>
            <person name="Lawrence M.L."/>
            <person name="Peterson D.G."/>
        </authorList>
    </citation>
    <scope>NUCLEOTIDE SEQUENCE [LARGE SCALE GENOMIC DNA]</scope>
    <source>
        <strain evidence="8">BAU-BD-2019</strain>
        <tissue evidence="7">Blood</tissue>
    </source>
</reference>
<dbReference type="PROSITE" id="PS50923">
    <property type="entry name" value="SUSHI"/>
    <property type="match status" value="2"/>
</dbReference>
<dbReference type="Proteomes" id="UP000830375">
    <property type="component" value="Unassembled WGS sequence"/>
</dbReference>
<dbReference type="Pfam" id="PF00084">
    <property type="entry name" value="Sushi"/>
    <property type="match status" value="2"/>
</dbReference>
<protein>
    <submittedName>
        <fullName evidence="7">Complement factor H</fullName>
    </submittedName>
</protein>
<evidence type="ECO:0000256" key="4">
    <source>
        <dbReference type="ARBA" id="ARBA00023157"/>
    </source>
</evidence>
<evidence type="ECO:0000259" key="6">
    <source>
        <dbReference type="PROSITE" id="PS50923"/>
    </source>
</evidence>
<dbReference type="SUPFAM" id="SSF57535">
    <property type="entry name" value="Complement control module/SCR domain"/>
    <property type="match status" value="2"/>
</dbReference>
<keyword evidence="3" id="KW-0732">Signal</keyword>
<keyword evidence="4" id="KW-1015">Disulfide bond</keyword>